<gene>
    <name evidence="5" type="ORF">H257_04212</name>
</gene>
<evidence type="ECO:0000256" key="1">
    <source>
        <dbReference type="ARBA" id="ARBA00004123"/>
    </source>
</evidence>
<dbReference type="RefSeq" id="XP_009826922.1">
    <property type="nucleotide sequence ID" value="XM_009828620.1"/>
</dbReference>
<evidence type="ECO:0000256" key="2">
    <source>
        <dbReference type="ARBA" id="ARBA00007560"/>
    </source>
</evidence>
<dbReference type="GO" id="GO:0000993">
    <property type="term" value="F:RNA polymerase II complex binding"/>
    <property type="evidence" value="ECO:0007669"/>
    <property type="project" value="TreeGrafter"/>
</dbReference>
<feature type="compositionally biased region" description="Polar residues" evidence="4">
    <location>
        <begin position="1"/>
        <end position="10"/>
    </location>
</feature>
<proteinExistence type="inferred from homology"/>
<dbReference type="OrthoDB" id="10260285at2759"/>
<comment type="similarity">
    <text evidence="2">Belongs to the PAF1 family.</text>
</comment>
<dbReference type="GeneID" id="20806208"/>
<name>W4GUX9_APHAT</name>
<dbReference type="Pfam" id="PF03985">
    <property type="entry name" value="Paf1"/>
    <property type="match status" value="1"/>
</dbReference>
<comment type="subcellular location">
    <subcellularLocation>
        <location evidence="1">Nucleus</location>
    </subcellularLocation>
</comment>
<reference evidence="5" key="1">
    <citation type="submission" date="2013-12" db="EMBL/GenBank/DDBJ databases">
        <title>The Genome Sequence of Aphanomyces astaci APO3.</title>
        <authorList>
            <consortium name="The Broad Institute Genomics Platform"/>
            <person name="Russ C."/>
            <person name="Tyler B."/>
            <person name="van West P."/>
            <person name="Dieguez-Uribeondo J."/>
            <person name="Young S.K."/>
            <person name="Zeng Q."/>
            <person name="Gargeya S."/>
            <person name="Fitzgerald M."/>
            <person name="Abouelleil A."/>
            <person name="Alvarado L."/>
            <person name="Chapman S.B."/>
            <person name="Gainer-Dewar J."/>
            <person name="Goldberg J."/>
            <person name="Griggs A."/>
            <person name="Gujja S."/>
            <person name="Hansen M."/>
            <person name="Howarth C."/>
            <person name="Imamovic A."/>
            <person name="Ireland A."/>
            <person name="Larimer J."/>
            <person name="McCowan C."/>
            <person name="Murphy C."/>
            <person name="Pearson M."/>
            <person name="Poon T.W."/>
            <person name="Priest M."/>
            <person name="Roberts A."/>
            <person name="Saif S."/>
            <person name="Shea T."/>
            <person name="Sykes S."/>
            <person name="Wortman J."/>
            <person name="Nusbaum C."/>
            <person name="Birren B."/>
        </authorList>
    </citation>
    <scope>NUCLEOTIDE SEQUENCE [LARGE SCALE GENOMIC DNA]</scope>
    <source>
        <strain evidence="5">APO3</strain>
    </source>
</reference>
<evidence type="ECO:0000256" key="3">
    <source>
        <dbReference type="ARBA" id="ARBA00023242"/>
    </source>
</evidence>
<keyword evidence="3" id="KW-0539">Nucleus</keyword>
<dbReference type="GO" id="GO:0006368">
    <property type="term" value="P:transcription elongation by RNA polymerase II"/>
    <property type="evidence" value="ECO:0007669"/>
    <property type="project" value="InterPro"/>
</dbReference>
<evidence type="ECO:0000256" key="4">
    <source>
        <dbReference type="SAM" id="MobiDB-lite"/>
    </source>
</evidence>
<dbReference type="PANTHER" id="PTHR23188:SF12">
    <property type="entry name" value="RNA POLYMERASE II-ASSOCIATED FACTOR 1 HOMOLOG"/>
    <property type="match status" value="1"/>
</dbReference>
<feature type="compositionally biased region" description="Basic and acidic residues" evidence="4">
    <location>
        <begin position="30"/>
        <end position="69"/>
    </location>
</feature>
<dbReference type="InterPro" id="IPR007133">
    <property type="entry name" value="RNA_pol_II-assoc_Paf1"/>
</dbReference>
<dbReference type="GO" id="GO:0003682">
    <property type="term" value="F:chromatin binding"/>
    <property type="evidence" value="ECO:0007669"/>
    <property type="project" value="TreeGrafter"/>
</dbReference>
<dbReference type="PANTHER" id="PTHR23188">
    <property type="entry name" value="RNA POLYMERASE II-ASSOCIATED FACTOR 1 HOMOLOG"/>
    <property type="match status" value="1"/>
</dbReference>
<protein>
    <submittedName>
        <fullName evidence="5">Uncharacterized protein</fullName>
    </submittedName>
</protein>
<dbReference type="EMBL" id="KI913120">
    <property type="protein sequence ID" value="ETV83492.1"/>
    <property type="molecule type" value="Genomic_DNA"/>
</dbReference>
<evidence type="ECO:0000313" key="5">
    <source>
        <dbReference type="EMBL" id="ETV83492.1"/>
    </source>
</evidence>
<organism evidence="5">
    <name type="scientific">Aphanomyces astaci</name>
    <name type="common">Crayfish plague agent</name>
    <dbReference type="NCBI Taxonomy" id="112090"/>
    <lineage>
        <taxon>Eukaryota</taxon>
        <taxon>Sar</taxon>
        <taxon>Stramenopiles</taxon>
        <taxon>Oomycota</taxon>
        <taxon>Saprolegniomycetes</taxon>
        <taxon>Saprolegniales</taxon>
        <taxon>Verrucalvaceae</taxon>
        <taxon>Aphanomyces</taxon>
    </lineage>
</organism>
<feature type="region of interest" description="Disordered" evidence="4">
    <location>
        <begin position="1"/>
        <end position="69"/>
    </location>
</feature>
<dbReference type="AlphaFoldDB" id="W4GUX9"/>
<sequence>MNKPGESTTTARRDDKPREYSSSSHGEKKRSREDDKKMNEMDRRKIQKYKDDKLKERKDHTRRVLEQQAQEKRRALLGKQSEFIGTLEFRNQLPDLPFDAKFIQYAHDADRFVKYKPSQVERDYVHEFYVEQNLGLPIDLIDPEKFEVPDVSERAMTNVDVELLNMPEIISGASAAKAKIRPHVPWLRRSEFMGTDLSEAVHQFKNESELQVEIRDKNQAMLSVIMQKDLEQRANESFDLCPAADNMVHPLKADLKPVQVWDVFPDEILSSNIYSILSYDILPSTDTRDPTTHDRESHALLRNVVTVSQPNAADVLLGSILFPSTGHKAVGGGDTHDSDEDGGSEKFKFFRDYVLNINHVLYI</sequence>
<accession>W4GUX9</accession>
<dbReference type="GO" id="GO:0016593">
    <property type="term" value="C:Cdc73/Paf1 complex"/>
    <property type="evidence" value="ECO:0007669"/>
    <property type="project" value="InterPro"/>
</dbReference>
<dbReference type="VEuPathDB" id="FungiDB:H257_04212"/>